<protein>
    <submittedName>
        <fullName evidence="2">Uncharacterized protein</fullName>
    </submittedName>
</protein>
<dbReference type="EMBL" id="MN739217">
    <property type="protein sequence ID" value="QHS94186.1"/>
    <property type="molecule type" value="Genomic_DNA"/>
</dbReference>
<accession>A0A6C0BPT0</accession>
<feature type="transmembrane region" description="Helical" evidence="1">
    <location>
        <begin position="6"/>
        <end position="22"/>
    </location>
</feature>
<evidence type="ECO:0000256" key="1">
    <source>
        <dbReference type="SAM" id="Phobius"/>
    </source>
</evidence>
<dbReference type="AlphaFoldDB" id="A0A6C0BPT0"/>
<keyword evidence="1" id="KW-0812">Transmembrane</keyword>
<organism evidence="2">
    <name type="scientific">viral metagenome</name>
    <dbReference type="NCBI Taxonomy" id="1070528"/>
    <lineage>
        <taxon>unclassified sequences</taxon>
        <taxon>metagenomes</taxon>
        <taxon>organismal metagenomes</taxon>
    </lineage>
</organism>
<evidence type="ECO:0000313" key="2">
    <source>
        <dbReference type="EMBL" id="QHS94186.1"/>
    </source>
</evidence>
<name>A0A6C0BPT0_9ZZZZ</name>
<keyword evidence="1" id="KW-0472">Membrane</keyword>
<reference evidence="2" key="1">
    <citation type="journal article" date="2020" name="Nature">
        <title>Giant virus diversity and host interactions through global metagenomics.</title>
        <authorList>
            <person name="Schulz F."/>
            <person name="Roux S."/>
            <person name="Paez-Espino D."/>
            <person name="Jungbluth S."/>
            <person name="Walsh D.A."/>
            <person name="Denef V.J."/>
            <person name="McMahon K.D."/>
            <person name="Konstantinidis K.T."/>
            <person name="Eloe-Fadrosh E.A."/>
            <person name="Kyrpides N.C."/>
            <person name="Woyke T."/>
        </authorList>
    </citation>
    <scope>NUCLEOTIDE SEQUENCE</scope>
    <source>
        <strain evidence="2">GVMAG-M-3300018416-26</strain>
    </source>
</reference>
<sequence>MDTEYGSIIISVIIGLGMASFFKKICKNGRCVIIKGPPIKEVNKNVYRINEECYKYTPYATKC</sequence>
<keyword evidence="1" id="KW-1133">Transmembrane helix</keyword>
<proteinExistence type="predicted"/>